<dbReference type="GO" id="GO:0005829">
    <property type="term" value="C:cytosol"/>
    <property type="evidence" value="ECO:0007669"/>
    <property type="project" value="TreeGrafter"/>
</dbReference>
<dbReference type="GO" id="GO:0005524">
    <property type="term" value="F:ATP binding"/>
    <property type="evidence" value="ECO:0007669"/>
    <property type="project" value="UniProtKB-KW"/>
</dbReference>
<keyword evidence="7" id="KW-1185">Reference proteome</keyword>
<name>A0A371IQC1_9FIRM</name>
<feature type="transmembrane region" description="Helical" evidence="4">
    <location>
        <begin position="168"/>
        <end position="200"/>
    </location>
</feature>
<evidence type="ECO:0000256" key="4">
    <source>
        <dbReference type="SAM" id="Phobius"/>
    </source>
</evidence>
<dbReference type="OrthoDB" id="9802448at2"/>
<sequence length="556" mass="64456">MNDMIAFVLGISSIFFIAFLISLQQYISRIKNIKNSILNNYGKDIDLNKVDLKMDSISSYFRNKNDNLAIDNITWNDLNMDDVFKKINNTQSTVGTEVLYDILRNPIYEESKLIKRNYLIEYLRKNEKERQELQYILGKLGKSNDLYTSSCLFNKLENSNNKFLMYKILSYIPIITLILGFVKNEFFILSIISIIVNIYISQNNKKYNLNTDSFSYIISLISTANKINNLKIKEINENFKKIDEDLNEVKKIKNKYIKSSMNSVMSDLDVFSEYIDMVFLNDLKRYEKIRDVVIRKCENIKAIYEFVGSIDAFIGVASFRESLNYFCNPILRFTEHKDECILEFENIYHPLIKTPVGNSGSFSKGVLVTGSNASGKSTFLKSVAINAVLGQTIYTCCANNYISSYFNIFTSMALKDDVFSNESYYIVEIKSLKRIIDSFENDKPCLCFIDEILRGTNTVERIASSCEVLDYISNNNCLCFAATHDVELTYMLENKFDNYHFEESISDDDIKFDYKLHKGRAQSRNAIKLLKFIGYDENIVLKAEARAERFLETSKW</sequence>
<proteinExistence type="predicted"/>
<dbReference type="Gene3D" id="3.40.50.300">
    <property type="entry name" value="P-loop containing nucleotide triphosphate hydrolases"/>
    <property type="match status" value="1"/>
</dbReference>
<dbReference type="GO" id="GO:0140664">
    <property type="term" value="F:ATP-dependent DNA damage sensor activity"/>
    <property type="evidence" value="ECO:0007669"/>
    <property type="project" value="InterPro"/>
</dbReference>
<keyword evidence="4" id="KW-0472">Membrane</keyword>
<dbReference type="SMART" id="SM00534">
    <property type="entry name" value="MUTSac"/>
    <property type="match status" value="1"/>
</dbReference>
<evidence type="ECO:0000313" key="7">
    <source>
        <dbReference type="Proteomes" id="UP000243494"/>
    </source>
</evidence>
<gene>
    <name evidence="6" type="ORF">CHF27_012140</name>
</gene>
<dbReference type="InterPro" id="IPR027417">
    <property type="entry name" value="P-loop_NTPase"/>
</dbReference>
<evidence type="ECO:0000259" key="5">
    <source>
        <dbReference type="SMART" id="SM00534"/>
    </source>
</evidence>
<evidence type="ECO:0000256" key="2">
    <source>
        <dbReference type="ARBA" id="ARBA00022840"/>
    </source>
</evidence>
<dbReference type="PANTHER" id="PTHR11361">
    <property type="entry name" value="DNA MISMATCH REPAIR PROTEIN MUTS FAMILY MEMBER"/>
    <property type="match status" value="1"/>
</dbReference>
<keyword evidence="3" id="KW-0238">DNA-binding</keyword>
<dbReference type="SUPFAM" id="SSF52540">
    <property type="entry name" value="P-loop containing nucleoside triphosphate hydrolases"/>
    <property type="match status" value="1"/>
</dbReference>
<dbReference type="Gene3D" id="1.10.1420.10">
    <property type="match status" value="1"/>
</dbReference>
<organism evidence="6 7">
    <name type="scientific">Romboutsia maritimum</name>
    <dbReference type="NCBI Taxonomy" id="2020948"/>
    <lineage>
        <taxon>Bacteria</taxon>
        <taxon>Bacillati</taxon>
        <taxon>Bacillota</taxon>
        <taxon>Clostridia</taxon>
        <taxon>Peptostreptococcales</taxon>
        <taxon>Peptostreptococcaceae</taxon>
        <taxon>Romboutsia</taxon>
    </lineage>
</organism>
<keyword evidence="1" id="KW-0547">Nucleotide-binding</keyword>
<keyword evidence="2" id="KW-0067">ATP-binding</keyword>
<dbReference type="RefSeq" id="WP_095405161.1">
    <property type="nucleotide sequence ID" value="NZ_NOJZ02000031.1"/>
</dbReference>
<dbReference type="EMBL" id="NOJZ02000031">
    <property type="protein sequence ID" value="RDY22687.1"/>
    <property type="molecule type" value="Genomic_DNA"/>
</dbReference>
<feature type="domain" description="DNA mismatch repair proteins mutS family" evidence="5">
    <location>
        <begin position="363"/>
        <end position="548"/>
    </location>
</feature>
<dbReference type="Proteomes" id="UP000243494">
    <property type="component" value="Unassembled WGS sequence"/>
</dbReference>
<comment type="caution">
    <text evidence="6">The sequence shown here is derived from an EMBL/GenBank/DDBJ whole genome shotgun (WGS) entry which is preliminary data.</text>
</comment>
<dbReference type="Pfam" id="PF00488">
    <property type="entry name" value="MutS_V"/>
    <property type="match status" value="1"/>
</dbReference>
<evidence type="ECO:0000313" key="6">
    <source>
        <dbReference type="EMBL" id="RDY22687.1"/>
    </source>
</evidence>
<dbReference type="InterPro" id="IPR045076">
    <property type="entry name" value="MutS"/>
</dbReference>
<dbReference type="InterPro" id="IPR036187">
    <property type="entry name" value="DNA_mismatch_repair_MutS_sf"/>
</dbReference>
<dbReference type="GO" id="GO:0030983">
    <property type="term" value="F:mismatched DNA binding"/>
    <property type="evidence" value="ECO:0007669"/>
    <property type="project" value="InterPro"/>
</dbReference>
<evidence type="ECO:0000256" key="1">
    <source>
        <dbReference type="ARBA" id="ARBA00022741"/>
    </source>
</evidence>
<protein>
    <submittedName>
        <fullName evidence="6">DNA mismatch repair protein MutS</fullName>
    </submittedName>
</protein>
<dbReference type="AlphaFoldDB" id="A0A371IQC1"/>
<dbReference type="SUPFAM" id="SSF48334">
    <property type="entry name" value="DNA repair protein MutS, domain III"/>
    <property type="match status" value="1"/>
</dbReference>
<keyword evidence="4" id="KW-0812">Transmembrane</keyword>
<dbReference type="InterPro" id="IPR000432">
    <property type="entry name" value="DNA_mismatch_repair_MutS_C"/>
</dbReference>
<keyword evidence="4" id="KW-1133">Transmembrane helix</keyword>
<feature type="transmembrane region" description="Helical" evidence="4">
    <location>
        <begin position="6"/>
        <end position="27"/>
    </location>
</feature>
<accession>A0A371IQC1</accession>
<dbReference type="GO" id="GO:0006298">
    <property type="term" value="P:mismatch repair"/>
    <property type="evidence" value="ECO:0007669"/>
    <property type="project" value="InterPro"/>
</dbReference>
<evidence type="ECO:0000256" key="3">
    <source>
        <dbReference type="ARBA" id="ARBA00023125"/>
    </source>
</evidence>
<dbReference type="PANTHER" id="PTHR11361:SF152">
    <property type="entry name" value="DNA MISMATCH REPAIR PROTEIN"/>
    <property type="match status" value="1"/>
</dbReference>
<reference evidence="6 7" key="1">
    <citation type="journal article" date="2017" name="Genome Announc.">
        <title>Draft Genome Sequence of Romboutsia maritimum sp. nov. Strain CCRI-22766(T), Isolated from Coastal Estuarine Mud.</title>
        <authorList>
            <person name="Maheux A.F."/>
            <person name="Boudreau D.K."/>
            <person name="Berube E."/>
            <person name="Boissinot M."/>
            <person name="Raymond F."/>
            <person name="Brodeur S."/>
            <person name="Corbeil J."/>
            <person name="Brightwell G."/>
            <person name="Broda D."/>
            <person name="Omar R.F."/>
            <person name="Bergeron M.G."/>
        </authorList>
    </citation>
    <scope>NUCLEOTIDE SEQUENCE [LARGE SCALE GENOMIC DNA]</scope>
    <source>
        <strain evidence="6 7">CCRI-22766</strain>
    </source>
</reference>